<keyword evidence="3" id="KW-1185">Reference proteome</keyword>
<keyword evidence="1" id="KW-0472">Membrane</keyword>
<comment type="caution">
    <text evidence="2">The sequence shown here is derived from an EMBL/GenBank/DDBJ whole genome shotgun (WGS) entry which is preliminary data.</text>
</comment>
<name>A0ABX2THS3_9PROT</name>
<reference evidence="2 3" key="1">
    <citation type="submission" date="2020-05" db="EMBL/GenBank/DDBJ databases">
        <title>Azospirillum oleiclasticum sp. nov, a nitrogen-fixing and heavy crude oil-emulsifying bacterium isolated from the crude oil of Yumen Oilfield.</title>
        <authorList>
            <person name="Wu D."/>
            <person name="Cai M."/>
            <person name="Zhang X."/>
        </authorList>
    </citation>
    <scope>NUCLEOTIDE SEQUENCE [LARGE SCALE GENOMIC DNA]</scope>
    <source>
        <strain evidence="2 3">ROY-1-1-2</strain>
    </source>
</reference>
<keyword evidence="1" id="KW-1133">Transmembrane helix</keyword>
<sequence length="73" mass="7378">MTTRLDRLPLAAASLLFPPAAILGVRSALARIVLFLVPAAAALLFFGLHAGPGFLLWVAAGLGAAVAVLASAR</sequence>
<dbReference type="Proteomes" id="UP000584642">
    <property type="component" value="Unassembled WGS sequence"/>
</dbReference>
<evidence type="ECO:0000313" key="3">
    <source>
        <dbReference type="Proteomes" id="UP000584642"/>
    </source>
</evidence>
<dbReference type="EMBL" id="JABFDB010000032">
    <property type="protein sequence ID" value="NYZ23891.1"/>
    <property type="molecule type" value="Genomic_DNA"/>
</dbReference>
<gene>
    <name evidence="2" type="ORF">HND93_29670</name>
</gene>
<organism evidence="2 3">
    <name type="scientific">Azospirillum oleiclasticum</name>
    <dbReference type="NCBI Taxonomy" id="2735135"/>
    <lineage>
        <taxon>Bacteria</taxon>
        <taxon>Pseudomonadati</taxon>
        <taxon>Pseudomonadota</taxon>
        <taxon>Alphaproteobacteria</taxon>
        <taxon>Rhodospirillales</taxon>
        <taxon>Azospirillaceae</taxon>
        <taxon>Azospirillum</taxon>
    </lineage>
</organism>
<evidence type="ECO:0000256" key="1">
    <source>
        <dbReference type="SAM" id="Phobius"/>
    </source>
</evidence>
<accession>A0ABX2THS3</accession>
<keyword evidence="1" id="KW-0812">Transmembrane</keyword>
<feature type="transmembrane region" description="Helical" evidence="1">
    <location>
        <begin position="54"/>
        <end position="72"/>
    </location>
</feature>
<evidence type="ECO:0000313" key="2">
    <source>
        <dbReference type="EMBL" id="NYZ23891.1"/>
    </source>
</evidence>
<dbReference type="RefSeq" id="WP_180285665.1">
    <property type="nucleotide sequence ID" value="NZ_JABFDB010000032.1"/>
</dbReference>
<protein>
    <submittedName>
        <fullName evidence="2">Uncharacterized protein</fullName>
    </submittedName>
</protein>
<proteinExistence type="predicted"/>